<dbReference type="InterPro" id="IPR010144">
    <property type="entry name" value="CRISPR-assoc_prot_Csd1-typ"/>
</dbReference>
<dbReference type="RefSeq" id="WP_130414895.1">
    <property type="nucleotide sequence ID" value="NZ_SHKX01000014.1"/>
</dbReference>
<keyword evidence="2" id="KW-1185">Reference proteome</keyword>
<accession>A0A4Q7YNL2</accession>
<reference evidence="1 2" key="1">
    <citation type="submission" date="2019-02" db="EMBL/GenBank/DDBJ databases">
        <title>Genomic Encyclopedia of Type Strains, Phase IV (KMG-IV): sequencing the most valuable type-strain genomes for metagenomic binning, comparative biology and taxonomic classification.</title>
        <authorList>
            <person name="Goeker M."/>
        </authorList>
    </citation>
    <scope>NUCLEOTIDE SEQUENCE [LARGE SCALE GENOMIC DNA]</scope>
    <source>
        <strain evidence="1 2">DSM 105135</strain>
    </source>
</reference>
<dbReference type="AlphaFoldDB" id="A0A4Q7YNL2"/>
<organism evidence="1 2">
    <name type="scientific">Fluviicoccus keumensis</name>
    <dbReference type="NCBI Taxonomy" id="1435465"/>
    <lineage>
        <taxon>Bacteria</taxon>
        <taxon>Pseudomonadati</taxon>
        <taxon>Pseudomonadota</taxon>
        <taxon>Gammaproteobacteria</taxon>
        <taxon>Moraxellales</taxon>
        <taxon>Moraxellaceae</taxon>
        <taxon>Fluviicoccus</taxon>
    </lineage>
</organism>
<dbReference type="Pfam" id="PF09709">
    <property type="entry name" value="Cas_Csd1"/>
    <property type="match status" value="1"/>
</dbReference>
<evidence type="ECO:0000313" key="2">
    <source>
        <dbReference type="Proteomes" id="UP000292423"/>
    </source>
</evidence>
<protein>
    <submittedName>
        <fullName evidence="1">CRISPR-associated Csd1 family protein</fullName>
    </submittedName>
</protein>
<sequence length="589" mass="66483">MILAALDRYYQRLALKPNKVPPYGFTDENVDYAVVISKDGKVVSVDDLRVIEGKKIFSRRVEVPRPEKSASAIRAKFLWDKTAYLFGVAKEPTERTQKEHAEFVRFHREVLHEVTDDGLLAFLRFLEFWKVEDFDKPPFVAADMKDAVFAIRLDGDKGYLHDREQARSIWIDILSRDSGQVGRCLVSGEMDAIERIHPPIKGVWDAQSSGADIVSFNKDAFKSYGKDQGNNAPVSKKVSFRYTAALNYLLRKTDASHQRLRVGDTSVVFWAEAKDDWASEAAESFFSMAISPTDESETQALYSTMQQMAAGRPLHEVRPDLDENTRFYILGLSPNAARISVRFWYADNLGVLAASLAWHYRDLMILPLPWKTSPAVWRLLYETAALGKVENIPPQLAGELTRAILTGGAYPQTLLASIVTRIRADHQINGFRAALCKACINRKIRKTQSQDKEIPMSLDLEETNTAYRLGRLFALLEEIQQAALGDKINATIRDRYYGAASATPASVFPLLLKNTMNHLSKVRKDKPGRAVNLEKTLGEIMNGMGTTFPRNLRLEEQGRFVIGYYHQHQQRFAGKPDATEANANNTEEN</sequence>
<dbReference type="NCBIfam" id="TIGR01863">
    <property type="entry name" value="cas_Csd1"/>
    <property type="match status" value="1"/>
</dbReference>
<dbReference type="CDD" id="cd09757">
    <property type="entry name" value="Cas8c_I-C"/>
    <property type="match status" value="1"/>
</dbReference>
<dbReference type="Proteomes" id="UP000292423">
    <property type="component" value="Unassembled WGS sequence"/>
</dbReference>
<evidence type="ECO:0000313" key="1">
    <source>
        <dbReference type="EMBL" id="RZU38235.1"/>
    </source>
</evidence>
<dbReference type="OrthoDB" id="9778918at2"/>
<name>A0A4Q7YNL2_9GAMM</name>
<comment type="caution">
    <text evidence="1">The sequence shown here is derived from an EMBL/GenBank/DDBJ whole genome shotgun (WGS) entry which is preliminary data.</text>
</comment>
<dbReference type="EMBL" id="SHKX01000014">
    <property type="protein sequence ID" value="RZU38235.1"/>
    <property type="molecule type" value="Genomic_DNA"/>
</dbReference>
<proteinExistence type="predicted"/>
<gene>
    <name evidence="1" type="ORF">EV700_2813</name>
</gene>